<dbReference type="Pfam" id="PF00583">
    <property type="entry name" value="Acetyltransf_1"/>
    <property type="match status" value="1"/>
</dbReference>
<evidence type="ECO:0000313" key="2">
    <source>
        <dbReference type="EMBL" id="KAF2760400.1"/>
    </source>
</evidence>
<dbReference type="InterPro" id="IPR016181">
    <property type="entry name" value="Acyl_CoA_acyltransferase"/>
</dbReference>
<evidence type="ECO:0000259" key="1">
    <source>
        <dbReference type="PROSITE" id="PS51186"/>
    </source>
</evidence>
<reference evidence="2" key="1">
    <citation type="journal article" date="2020" name="Stud. Mycol.">
        <title>101 Dothideomycetes genomes: a test case for predicting lifestyles and emergence of pathogens.</title>
        <authorList>
            <person name="Haridas S."/>
            <person name="Albert R."/>
            <person name="Binder M."/>
            <person name="Bloem J."/>
            <person name="Labutti K."/>
            <person name="Salamov A."/>
            <person name="Andreopoulos B."/>
            <person name="Baker S."/>
            <person name="Barry K."/>
            <person name="Bills G."/>
            <person name="Bluhm B."/>
            <person name="Cannon C."/>
            <person name="Castanera R."/>
            <person name="Culley D."/>
            <person name="Daum C."/>
            <person name="Ezra D."/>
            <person name="Gonzalez J."/>
            <person name="Henrissat B."/>
            <person name="Kuo A."/>
            <person name="Liang C."/>
            <person name="Lipzen A."/>
            <person name="Lutzoni F."/>
            <person name="Magnuson J."/>
            <person name="Mondo S."/>
            <person name="Nolan M."/>
            <person name="Ohm R."/>
            <person name="Pangilinan J."/>
            <person name="Park H.-J."/>
            <person name="Ramirez L."/>
            <person name="Alfaro M."/>
            <person name="Sun H."/>
            <person name="Tritt A."/>
            <person name="Yoshinaga Y."/>
            <person name="Zwiers L.-H."/>
            <person name="Turgeon B."/>
            <person name="Goodwin S."/>
            <person name="Spatafora J."/>
            <person name="Crous P."/>
            <person name="Grigoriev I."/>
        </authorList>
    </citation>
    <scope>NUCLEOTIDE SEQUENCE</scope>
    <source>
        <strain evidence="2">CBS 121739</strain>
    </source>
</reference>
<dbReference type="EMBL" id="ML996568">
    <property type="protein sequence ID" value="KAF2760400.1"/>
    <property type="molecule type" value="Genomic_DNA"/>
</dbReference>
<keyword evidence="2" id="KW-0012">Acyltransferase</keyword>
<organism evidence="2 3">
    <name type="scientific">Pseudovirgaria hyperparasitica</name>
    <dbReference type="NCBI Taxonomy" id="470096"/>
    <lineage>
        <taxon>Eukaryota</taxon>
        <taxon>Fungi</taxon>
        <taxon>Dikarya</taxon>
        <taxon>Ascomycota</taxon>
        <taxon>Pezizomycotina</taxon>
        <taxon>Dothideomycetes</taxon>
        <taxon>Dothideomycetes incertae sedis</taxon>
        <taxon>Acrospermales</taxon>
        <taxon>Acrospermaceae</taxon>
        <taxon>Pseudovirgaria</taxon>
    </lineage>
</organism>
<protein>
    <submittedName>
        <fullName evidence="2">Acyl-CoA N-acyltransferase</fullName>
    </submittedName>
</protein>
<keyword evidence="3" id="KW-1185">Reference proteome</keyword>
<dbReference type="InterPro" id="IPR052523">
    <property type="entry name" value="Trichothecene_AcTrans"/>
</dbReference>
<name>A0A6A6WEI3_9PEZI</name>
<gene>
    <name evidence="2" type="ORF">EJ05DRAFT_474283</name>
</gene>
<proteinExistence type="predicted"/>
<dbReference type="RefSeq" id="XP_033602851.1">
    <property type="nucleotide sequence ID" value="XM_033743580.1"/>
</dbReference>
<dbReference type="CDD" id="cd04301">
    <property type="entry name" value="NAT_SF"/>
    <property type="match status" value="1"/>
</dbReference>
<dbReference type="InterPro" id="IPR000182">
    <property type="entry name" value="GNAT_dom"/>
</dbReference>
<dbReference type="SUPFAM" id="SSF55729">
    <property type="entry name" value="Acyl-CoA N-acyltransferases (Nat)"/>
    <property type="match status" value="1"/>
</dbReference>
<dbReference type="PANTHER" id="PTHR42791">
    <property type="entry name" value="GNAT FAMILY ACETYLTRANSFERASE"/>
    <property type="match status" value="1"/>
</dbReference>
<sequence>MPFTLHPIHNTPSDLTAWANILISANSTLPAHDFRSIYISALWPNPNSPETRATAESQLQALLASLPPGSWVSKAVETASDTPVGIAVWVRRAERVGADVRDGDGGDIREVGGGSYSYAAAIEDSINNNNTPAQPLIAQIDSTTAAHRASLNSRIPGKLLTLRSLAVTPAFQRRGVGSLLIREGTRYADSVGASITLDTTVDGEAVYARHGFVVDGRVEVGIVGVPGLCLVGMRRGPGEGGGGGVGLDST</sequence>
<evidence type="ECO:0000313" key="3">
    <source>
        <dbReference type="Proteomes" id="UP000799437"/>
    </source>
</evidence>
<feature type="domain" description="N-acetyltransferase" evidence="1">
    <location>
        <begin position="95"/>
        <end position="232"/>
    </location>
</feature>
<dbReference type="Proteomes" id="UP000799437">
    <property type="component" value="Unassembled WGS sequence"/>
</dbReference>
<dbReference type="GeneID" id="54484634"/>
<accession>A0A6A6WEI3</accession>
<keyword evidence="2" id="KW-0808">Transferase</keyword>
<dbReference type="OrthoDB" id="410198at2759"/>
<dbReference type="Gene3D" id="3.40.630.30">
    <property type="match status" value="1"/>
</dbReference>
<dbReference type="PROSITE" id="PS51186">
    <property type="entry name" value="GNAT"/>
    <property type="match status" value="1"/>
</dbReference>
<dbReference type="PANTHER" id="PTHR42791:SF14">
    <property type="entry name" value="N-ACETYLTRANSFERASE DOMAIN-CONTAINING PROTEIN"/>
    <property type="match status" value="1"/>
</dbReference>
<dbReference type="AlphaFoldDB" id="A0A6A6WEI3"/>
<dbReference type="GO" id="GO:0016747">
    <property type="term" value="F:acyltransferase activity, transferring groups other than amino-acyl groups"/>
    <property type="evidence" value="ECO:0007669"/>
    <property type="project" value="InterPro"/>
</dbReference>